<proteinExistence type="predicted"/>
<gene>
    <name evidence="1" type="ORF">CPELLU_LOCUS2647</name>
</gene>
<evidence type="ECO:0000313" key="1">
    <source>
        <dbReference type="EMBL" id="CAG8505215.1"/>
    </source>
</evidence>
<dbReference type="AlphaFoldDB" id="A0A9N9F234"/>
<accession>A0A9N9F234</accession>
<organism evidence="1 2">
    <name type="scientific">Cetraspora pellucida</name>
    <dbReference type="NCBI Taxonomy" id="1433469"/>
    <lineage>
        <taxon>Eukaryota</taxon>
        <taxon>Fungi</taxon>
        <taxon>Fungi incertae sedis</taxon>
        <taxon>Mucoromycota</taxon>
        <taxon>Glomeromycotina</taxon>
        <taxon>Glomeromycetes</taxon>
        <taxon>Diversisporales</taxon>
        <taxon>Gigasporaceae</taxon>
        <taxon>Cetraspora</taxon>
    </lineage>
</organism>
<evidence type="ECO:0000313" key="2">
    <source>
        <dbReference type="Proteomes" id="UP000789759"/>
    </source>
</evidence>
<protein>
    <submittedName>
        <fullName evidence="1">10672_t:CDS:1</fullName>
    </submittedName>
</protein>
<sequence>MVDETRGLFFVISGRDYHNNSCPDIQVYNSKIQRWNDPQYLQSFVSNDFVTDFCGPRAEWLRPGLMFMWVQILQHKSNIVPTKCSGVVGLFIQSDYVFYSQKYGFMKMLWALGTISSVLL</sequence>
<reference evidence="1" key="1">
    <citation type="submission" date="2021-06" db="EMBL/GenBank/DDBJ databases">
        <authorList>
            <person name="Kallberg Y."/>
            <person name="Tangrot J."/>
            <person name="Rosling A."/>
        </authorList>
    </citation>
    <scope>NUCLEOTIDE SEQUENCE</scope>
    <source>
        <strain evidence="1">FL966</strain>
    </source>
</reference>
<keyword evidence="2" id="KW-1185">Reference proteome</keyword>
<dbReference type="Proteomes" id="UP000789759">
    <property type="component" value="Unassembled WGS sequence"/>
</dbReference>
<name>A0A9N9F234_9GLOM</name>
<comment type="caution">
    <text evidence="1">The sequence shown here is derived from an EMBL/GenBank/DDBJ whole genome shotgun (WGS) entry which is preliminary data.</text>
</comment>
<dbReference type="EMBL" id="CAJVQA010001173">
    <property type="protein sequence ID" value="CAG8505215.1"/>
    <property type="molecule type" value="Genomic_DNA"/>
</dbReference>